<dbReference type="InterPro" id="IPR052366">
    <property type="entry name" value="GTP_Pyrophosphokinase"/>
</dbReference>
<dbReference type="CDD" id="cd05399">
    <property type="entry name" value="NT_Rel-Spo_like"/>
    <property type="match status" value="1"/>
</dbReference>
<dbReference type="AlphaFoldDB" id="A0A3P3QXT2"/>
<evidence type="ECO:0000256" key="1">
    <source>
        <dbReference type="ARBA" id="ARBA00004976"/>
    </source>
</evidence>
<dbReference type="UniPathway" id="UPA00908">
    <property type="reaction ID" value="UER00884"/>
</dbReference>
<dbReference type="EMBL" id="RRCO01000002">
    <property type="protein sequence ID" value="RRJ26021.1"/>
    <property type="molecule type" value="Genomic_DNA"/>
</dbReference>
<organism evidence="3 4">
    <name type="scientific">Lachnoanaerobaculum gingivalis</name>
    <dbReference type="NCBI Taxonomy" id="2490855"/>
    <lineage>
        <taxon>Bacteria</taxon>
        <taxon>Bacillati</taxon>
        <taxon>Bacillota</taxon>
        <taxon>Clostridia</taxon>
        <taxon>Lachnospirales</taxon>
        <taxon>Lachnospiraceae</taxon>
        <taxon>Lachnoanaerobaculum</taxon>
    </lineage>
</organism>
<dbReference type="Proteomes" id="UP000272490">
    <property type="component" value="Unassembled WGS sequence"/>
</dbReference>
<evidence type="ECO:0000313" key="4">
    <source>
        <dbReference type="Proteomes" id="UP000272490"/>
    </source>
</evidence>
<reference evidence="3 4" key="1">
    <citation type="submission" date="2018-11" db="EMBL/GenBank/DDBJ databases">
        <title>Genome sequencing of Lachnoanaerobaculum sp. KCOM 2030 (= ChDC B114).</title>
        <authorList>
            <person name="Kook J.-K."/>
            <person name="Park S.-N."/>
            <person name="Lim Y.K."/>
        </authorList>
    </citation>
    <scope>NUCLEOTIDE SEQUENCE [LARGE SCALE GENOMIC DNA]</scope>
    <source>
        <strain evidence="3 4">KCOM 2030</strain>
    </source>
</reference>
<keyword evidence="3" id="KW-0418">Kinase</keyword>
<dbReference type="SMART" id="SM00954">
    <property type="entry name" value="RelA_SpoT"/>
    <property type="match status" value="1"/>
</dbReference>
<dbReference type="InterPro" id="IPR007685">
    <property type="entry name" value="RelA_SpoT"/>
</dbReference>
<dbReference type="Pfam" id="PF04607">
    <property type="entry name" value="RelA_SpoT"/>
    <property type="match status" value="1"/>
</dbReference>
<keyword evidence="4" id="KW-1185">Reference proteome</keyword>
<dbReference type="RefSeq" id="WP_128673823.1">
    <property type="nucleotide sequence ID" value="NZ_CAUQHB010000086.1"/>
</dbReference>
<feature type="domain" description="RelA/SpoT" evidence="2">
    <location>
        <begin position="43"/>
        <end position="170"/>
    </location>
</feature>
<dbReference type="SUPFAM" id="SSF81301">
    <property type="entry name" value="Nucleotidyltransferase"/>
    <property type="match status" value="1"/>
</dbReference>
<name>A0A3P3QXT2_9FIRM</name>
<gene>
    <name evidence="3" type="ORF">EHV10_05660</name>
</gene>
<dbReference type="PANTHER" id="PTHR47837">
    <property type="entry name" value="GTP PYROPHOSPHOKINASE YJBM"/>
    <property type="match status" value="1"/>
</dbReference>
<dbReference type="Gene3D" id="1.10.287.860">
    <property type="entry name" value="Nucleotidyltransferase"/>
    <property type="match status" value="1"/>
</dbReference>
<dbReference type="PANTHER" id="PTHR47837:SF2">
    <property type="entry name" value="GTP PYROPHOSPHOKINASE YWAC"/>
    <property type="match status" value="1"/>
</dbReference>
<accession>A0A3P3QXT2</accession>
<keyword evidence="3" id="KW-0808">Transferase</keyword>
<dbReference type="GO" id="GO:0015970">
    <property type="term" value="P:guanosine tetraphosphate biosynthetic process"/>
    <property type="evidence" value="ECO:0007669"/>
    <property type="project" value="UniProtKB-UniPathway"/>
</dbReference>
<evidence type="ECO:0000259" key="2">
    <source>
        <dbReference type="SMART" id="SM00954"/>
    </source>
</evidence>
<dbReference type="InterPro" id="IPR043519">
    <property type="entry name" value="NT_sf"/>
</dbReference>
<sequence length="210" mass="24878">MNIYGDYEKYLELILETLSKEVYKLNDEYKNKTGYKLFEHFISRIKTNESMIEKCKRREFEPTTYNALKEIKDAIGVRIVCGFVDDIYALAGMFKKMPNINVVEEKDYILNVKPNGYRSYHMILEIITNFPDCEGNENGKYYIEVQLRTIAMDSWASLEHQMKYKKYIRNHERITKELKRCADELASCDLNMQTIKNLIEESDNNENIIS</sequence>
<dbReference type="Gene3D" id="3.30.460.10">
    <property type="entry name" value="Beta Polymerase, domain 2"/>
    <property type="match status" value="1"/>
</dbReference>
<comment type="caution">
    <text evidence="3">The sequence shown here is derived from an EMBL/GenBank/DDBJ whole genome shotgun (WGS) entry which is preliminary data.</text>
</comment>
<dbReference type="OrthoDB" id="9789634at2"/>
<evidence type="ECO:0000313" key="3">
    <source>
        <dbReference type="EMBL" id="RRJ26021.1"/>
    </source>
</evidence>
<protein>
    <submittedName>
        <fullName evidence="3">GTP pyrophosphokinase family protein</fullName>
    </submittedName>
</protein>
<dbReference type="GO" id="GO:0016301">
    <property type="term" value="F:kinase activity"/>
    <property type="evidence" value="ECO:0007669"/>
    <property type="project" value="UniProtKB-KW"/>
</dbReference>
<proteinExistence type="predicted"/>
<comment type="pathway">
    <text evidence="1">Purine metabolism; ppGpp biosynthesis; ppGpp from GTP: step 1/2.</text>
</comment>